<evidence type="ECO:0000259" key="8">
    <source>
        <dbReference type="PROSITE" id="PS50848"/>
    </source>
</evidence>
<dbReference type="InterPro" id="IPR037239">
    <property type="entry name" value="OSBP_sf"/>
</dbReference>
<keyword evidence="3" id="KW-0256">Endoplasmic reticulum</keyword>
<evidence type="ECO:0000313" key="9">
    <source>
        <dbReference type="EMBL" id="DAZ92710.1"/>
    </source>
</evidence>
<dbReference type="SMART" id="SM00233">
    <property type="entry name" value="PH"/>
    <property type="match status" value="1"/>
</dbReference>
<accession>A0AAV2YEX1</accession>
<feature type="compositionally biased region" description="Polar residues" evidence="6">
    <location>
        <begin position="185"/>
        <end position="195"/>
    </location>
</feature>
<dbReference type="SUPFAM" id="SSF55961">
    <property type="entry name" value="Bet v1-like"/>
    <property type="match status" value="1"/>
</dbReference>
<evidence type="ECO:0008006" key="11">
    <source>
        <dbReference type="Google" id="ProtNLM"/>
    </source>
</evidence>
<evidence type="ECO:0000256" key="1">
    <source>
        <dbReference type="ARBA" id="ARBA00004240"/>
    </source>
</evidence>
<evidence type="ECO:0000256" key="4">
    <source>
        <dbReference type="ARBA" id="ARBA00023055"/>
    </source>
</evidence>
<dbReference type="Gene3D" id="2.30.29.30">
    <property type="entry name" value="Pleckstrin-homology domain (PH domain)/Phosphotyrosine-binding domain (PTB)"/>
    <property type="match status" value="1"/>
</dbReference>
<dbReference type="Gene3D" id="3.30.530.20">
    <property type="match status" value="1"/>
</dbReference>
<evidence type="ECO:0000256" key="3">
    <source>
        <dbReference type="ARBA" id="ARBA00022824"/>
    </source>
</evidence>
<dbReference type="Pfam" id="PF00169">
    <property type="entry name" value="PH"/>
    <property type="match status" value="1"/>
</dbReference>
<dbReference type="InterPro" id="IPR002913">
    <property type="entry name" value="START_lipid-bd_dom"/>
</dbReference>
<dbReference type="Gene3D" id="2.40.160.120">
    <property type="match status" value="1"/>
</dbReference>
<keyword evidence="4" id="KW-0445">Lipid transport</keyword>
<dbReference type="Pfam" id="PF01852">
    <property type="entry name" value="START"/>
    <property type="match status" value="1"/>
</dbReference>
<dbReference type="PANTHER" id="PTHR10972:SF148">
    <property type="entry name" value="OXYSTEROL-BINDING PROTEIN 9"/>
    <property type="match status" value="1"/>
</dbReference>
<feature type="region of interest" description="Disordered" evidence="6">
    <location>
        <begin position="165"/>
        <end position="212"/>
    </location>
</feature>
<keyword evidence="5" id="KW-0446">Lipid-binding</keyword>
<feature type="domain" description="START" evidence="8">
    <location>
        <begin position="271"/>
        <end position="475"/>
    </location>
</feature>
<name>A0AAV2YEX1_9STRA</name>
<sequence length="896" mass="98867">MTRGSDSVERDLTHGMIGLAVAVVQAPERKPIETLPSYDPTCMKEGYLQKKGQRLKGWKRRWFVCDGRTLSYFISRKDKKPNAIIPLDECTVQDGGISETWNSPRIYLTDTSSGVMYCLSAEEGEVVTEWLNVLRNAVAKVTGVDGGAAKAGASNQAERTMMKSVGSFSEDERKPTAPVARTAALKSNASATSELRSVRPSHGHGKHTKSQHLPTNISLENDISQGMDMLESLLYNRLTARNQVTFRPTGAVNGVLRSVGSSVHDGKVFARASVVLPVSSEVAAFMLTDHSKRSEWDIHFPSSTHVAAFDESTNLVHLSGGFRQLSSTKSFVSPQVAVAVSAILGLLFPGSWDDVVRNVVVAAIVGGVLNSIDFGFLCQPRDLLLLRHVRESSVMDKRAASCSDIIDNEGNGCGQSVIMILEKSVVNELKPTVSGYVRAHSGLSGWLLEPVELGRTLATYVSDVDAKGWVSPATKTAFLMERLECVAVLLEYLNQSRLCGSDLGLIGDDQESVDEDEKERLEVFDDAGHAFEGSMEFHPSVYIKGMAQLPSGGLKVVDKEFVKKQGGVVKDVIKSAGSKILEGKGLVGLSLPVRIFEPRTNLERVIDLFLFAPNYLHAAAEQTDPLERFKLVITCAFAGLHHGVGQLKPFNPILGETFQTMLNDGTEVCCEHTSHHPPISYFQLINNDFSISGHILFGFSVSMKSNAFYQASKGPIRVSFADGTVITYRLPLLQSSGLLWGDRVVELVNSMVFEDPKNNLTCELKFNPDEKKGMGGMFSTAKTPSDFVRGVIVNSDSGAELCEVTGSWLEELRFADKVMWNMKHDRSGYAIHLPDEKVLPSDSRYREDRKYLALNDMDEAQEWKVRLEVLQRADRKIRNDNRRPNHWSFKDEKQTH</sequence>
<dbReference type="GO" id="GO:0005783">
    <property type="term" value="C:endoplasmic reticulum"/>
    <property type="evidence" value="ECO:0007669"/>
    <property type="project" value="UniProtKB-SubCell"/>
</dbReference>
<comment type="caution">
    <text evidence="9">The sequence shown here is derived from an EMBL/GenBank/DDBJ whole genome shotgun (WGS) entry which is preliminary data.</text>
</comment>
<dbReference type="GO" id="GO:0005829">
    <property type="term" value="C:cytosol"/>
    <property type="evidence" value="ECO:0007669"/>
    <property type="project" value="TreeGrafter"/>
</dbReference>
<dbReference type="EMBL" id="DAKRPA010000396">
    <property type="protein sequence ID" value="DAZ92710.1"/>
    <property type="molecule type" value="Genomic_DNA"/>
</dbReference>
<dbReference type="GO" id="GO:0016020">
    <property type="term" value="C:membrane"/>
    <property type="evidence" value="ECO:0007669"/>
    <property type="project" value="TreeGrafter"/>
</dbReference>
<dbReference type="GO" id="GO:0006869">
    <property type="term" value="P:lipid transport"/>
    <property type="evidence" value="ECO:0007669"/>
    <property type="project" value="UniProtKB-KW"/>
</dbReference>
<comment type="subcellular location">
    <subcellularLocation>
        <location evidence="1">Endoplasmic reticulum</location>
    </subcellularLocation>
</comment>
<dbReference type="Proteomes" id="UP001146120">
    <property type="component" value="Unassembled WGS sequence"/>
</dbReference>
<gene>
    <name evidence="9" type="ORF">N0F65_012835</name>
</gene>
<dbReference type="AlphaFoldDB" id="A0AAV2YEX1"/>
<dbReference type="SUPFAM" id="SSF144000">
    <property type="entry name" value="Oxysterol-binding protein-like"/>
    <property type="match status" value="1"/>
</dbReference>
<keyword evidence="10" id="KW-1185">Reference proteome</keyword>
<dbReference type="PANTHER" id="PTHR10972">
    <property type="entry name" value="OXYSTEROL-BINDING PROTEIN-RELATED"/>
    <property type="match status" value="1"/>
</dbReference>
<dbReference type="Pfam" id="PF01237">
    <property type="entry name" value="Oxysterol_BP"/>
    <property type="match status" value="1"/>
</dbReference>
<keyword evidence="2" id="KW-0813">Transport</keyword>
<evidence type="ECO:0000259" key="7">
    <source>
        <dbReference type="PROSITE" id="PS50003"/>
    </source>
</evidence>
<protein>
    <recommendedName>
        <fullName evidence="11">PH domain-containing protein</fullName>
    </recommendedName>
</protein>
<dbReference type="PROSITE" id="PS50003">
    <property type="entry name" value="PH_DOMAIN"/>
    <property type="match status" value="1"/>
</dbReference>
<feature type="compositionally biased region" description="Basic residues" evidence="6">
    <location>
        <begin position="199"/>
        <end position="210"/>
    </location>
</feature>
<dbReference type="InterPro" id="IPR023393">
    <property type="entry name" value="START-like_dom_sf"/>
</dbReference>
<dbReference type="InterPro" id="IPR001849">
    <property type="entry name" value="PH_domain"/>
</dbReference>
<dbReference type="InterPro" id="IPR000648">
    <property type="entry name" value="Oxysterol-bd"/>
</dbReference>
<organism evidence="9 10">
    <name type="scientific">Lagenidium giganteum</name>
    <dbReference type="NCBI Taxonomy" id="4803"/>
    <lineage>
        <taxon>Eukaryota</taxon>
        <taxon>Sar</taxon>
        <taxon>Stramenopiles</taxon>
        <taxon>Oomycota</taxon>
        <taxon>Peronosporomycetes</taxon>
        <taxon>Pythiales</taxon>
        <taxon>Pythiaceae</taxon>
    </lineage>
</organism>
<dbReference type="GO" id="GO:0032934">
    <property type="term" value="F:sterol binding"/>
    <property type="evidence" value="ECO:0007669"/>
    <property type="project" value="TreeGrafter"/>
</dbReference>
<reference evidence="9" key="2">
    <citation type="journal article" date="2023" name="Microbiol Resour">
        <title>Decontamination and Annotation of the Draft Genome Sequence of the Oomycete Lagenidium giganteum ARSEF 373.</title>
        <authorList>
            <person name="Morgan W.R."/>
            <person name="Tartar A."/>
        </authorList>
    </citation>
    <scope>NUCLEOTIDE SEQUENCE</scope>
    <source>
        <strain evidence="9">ARSEF 373</strain>
    </source>
</reference>
<reference evidence="9" key="1">
    <citation type="submission" date="2022-11" db="EMBL/GenBank/DDBJ databases">
        <authorList>
            <person name="Morgan W.R."/>
            <person name="Tartar A."/>
        </authorList>
    </citation>
    <scope>NUCLEOTIDE SEQUENCE</scope>
    <source>
        <strain evidence="9">ARSEF 373</strain>
    </source>
</reference>
<evidence type="ECO:0000256" key="5">
    <source>
        <dbReference type="ARBA" id="ARBA00023121"/>
    </source>
</evidence>
<feature type="domain" description="PH" evidence="7">
    <location>
        <begin position="41"/>
        <end position="139"/>
    </location>
</feature>
<dbReference type="SUPFAM" id="SSF50729">
    <property type="entry name" value="PH domain-like"/>
    <property type="match status" value="1"/>
</dbReference>
<evidence type="ECO:0000313" key="10">
    <source>
        <dbReference type="Proteomes" id="UP001146120"/>
    </source>
</evidence>
<dbReference type="InterPro" id="IPR011993">
    <property type="entry name" value="PH-like_dom_sf"/>
</dbReference>
<dbReference type="PROSITE" id="PS50848">
    <property type="entry name" value="START"/>
    <property type="match status" value="1"/>
</dbReference>
<evidence type="ECO:0000256" key="2">
    <source>
        <dbReference type="ARBA" id="ARBA00022448"/>
    </source>
</evidence>
<proteinExistence type="predicted"/>
<evidence type="ECO:0000256" key="6">
    <source>
        <dbReference type="SAM" id="MobiDB-lite"/>
    </source>
</evidence>